<comment type="caution">
    <text evidence="12">Lacks conserved residue(s) required for the propagation of feature annotation.</text>
</comment>
<evidence type="ECO:0000256" key="12">
    <source>
        <dbReference type="HAMAP-Rule" id="MF_00111"/>
    </source>
</evidence>
<feature type="active site" description="Proton donor" evidence="12">
    <location>
        <position position="119"/>
    </location>
</feature>
<dbReference type="GO" id="GO:0019277">
    <property type="term" value="P:UDP-N-acetylgalactosamine biosynthetic process"/>
    <property type="evidence" value="ECO:0007669"/>
    <property type="project" value="InterPro"/>
</dbReference>
<feature type="binding site" evidence="12">
    <location>
        <position position="336"/>
    </location>
    <ligand>
        <name>UDP-N-acetyl-alpha-D-glucosamine</name>
        <dbReference type="ChEBI" id="CHEBI:57705"/>
    </ligand>
</feature>
<evidence type="ECO:0000256" key="4">
    <source>
        <dbReference type="ARBA" id="ARBA00022618"/>
    </source>
</evidence>
<dbReference type="InterPro" id="IPR013792">
    <property type="entry name" value="RNA3'P_cycl/enolpyr_Trfase_a/b"/>
</dbReference>
<evidence type="ECO:0000256" key="11">
    <source>
        <dbReference type="ARBA" id="ARBA00047527"/>
    </source>
</evidence>
<dbReference type="OrthoDB" id="9803760at2"/>
<keyword evidence="4 12" id="KW-0132">Cell division</keyword>
<dbReference type="GO" id="GO:0005737">
    <property type="term" value="C:cytoplasm"/>
    <property type="evidence" value="ECO:0007669"/>
    <property type="project" value="UniProtKB-SubCell"/>
</dbReference>
<keyword evidence="6 12" id="KW-0133">Cell shape</keyword>
<comment type="pathway">
    <text evidence="2 12">Cell wall biogenesis; peptidoglycan biosynthesis.</text>
</comment>
<sequence length="433" mass="46298">MAPIQYIIEGGHRLAGTIEPSGNKNAALPIIAAALLTEHPVTLDNVPRIRDTETLVELIRSVGASAEWKKPNQLAIHAKDIRAADLDPELCARIRASILLAGPLLARCGEVVLPPPGGDVIGRRRLDTHFLAFEQLGATVTASARLELRCPRLKGADVFLDEPSVTATENALTAAVAAHGVTYLRNAASEPHVQDLAHFLVALGARIEGIGTNTMVVHGPAKLGSVTYAIGPDHIEVGSLIGLAAVTRSKLRIARAGLTHLRSIRMGFERLGIACDVEGDDLIVSDHQSLKIQDDFGGHVPKLEDQPWPAFPADLMSIAIVTATQCAGVILMFEKMFESRMFFVDKLIAMGGRIVLCDPHRAIVAGPSRLKGALMSSPDIRAGMAMLLAAACAEGVSTINNADQIERGYERIDERLNALGAKIRRVPAREVTS</sequence>
<gene>
    <name evidence="12" type="primary">murA</name>
    <name evidence="14" type="ORF">SAMN05444170_3071</name>
</gene>
<dbReference type="RefSeq" id="WP_072818813.1">
    <property type="nucleotide sequence ID" value="NZ_LT670849.1"/>
</dbReference>
<accession>A0A1M7TYP7</accession>
<dbReference type="InterPro" id="IPR005750">
    <property type="entry name" value="UDP_GlcNAc_COvinyl_MurA"/>
</dbReference>
<dbReference type="CDD" id="cd01555">
    <property type="entry name" value="UdpNAET"/>
    <property type="match status" value="1"/>
</dbReference>
<keyword evidence="9 12" id="KW-0961">Cell wall biogenesis/degradation</keyword>
<dbReference type="FunFam" id="3.65.10.10:FF:000014">
    <property type="entry name" value="UDP-N-acetylglucosamine 1-carboxyvinyltransferase"/>
    <property type="match status" value="1"/>
</dbReference>
<organism evidence="14 15">
    <name type="scientific">Bradyrhizobium erythrophlei</name>
    <dbReference type="NCBI Taxonomy" id="1437360"/>
    <lineage>
        <taxon>Bacteria</taxon>
        <taxon>Pseudomonadati</taxon>
        <taxon>Pseudomonadota</taxon>
        <taxon>Alphaproteobacteria</taxon>
        <taxon>Hyphomicrobiales</taxon>
        <taxon>Nitrobacteraceae</taxon>
        <taxon>Bradyrhizobium</taxon>
    </lineage>
</organism>
<dbReference type="SUPFAM" id="SSF55205">
    <property type="entry name" value="EPT/RTPC-like"/>
    <property type="match status" value="1"/>
</dbReference>
<dbReference type="EC" id="2.5.1.7" evidence="12"/>
<evidence type="ECO:0000256" key="1">
    <source>
        <dbReference type="ARBA" id="ARBA00004496"/>
    </source>
</evidence>
<comment type="similarity">
    <text evidence="10 12">Belongs to the EPSP synthase family. MurA subfamily.</text>
</comment>
<keyword evidence="8 12" id="KW-0131">Cell cycle</keyword>
<dbReference type="NCBIfam" id="NF006873">
    <property type="entry name" value="PRK09369.1"/>
    <property type="match status" value="1"/>
</dbReference>
<keyword evidence="3 12" id="KW-0963">Cytoplasm</keyword>
<name>A0A1M7TYP7_9BRAD</name>
<dbReference type="UniPathway" id="UPA00219"/>
<comment type="catalytic activity">
    <reaction evidence="11 12">
        <text>phosphoenolpyruvate + UDP-N-acetyl-alpha-D-glucosamine = UDP-N-acetyl-3-O-(1-carboxyvinyl)-alpha-D-glucosamine + phosphate</text>
        <dbReference type="Rhea" id="RHEA:18681"/>
        <dbReference type="ChEBI" id="CHEBI:43474"/>
        <dbReference type="ChEBI" id="CHEBI:57705"/>
        <dbReference type="ChEBI" id="CHEBI:58702"/>
        <dbReference type="ChEBI" id="CHEBI:68483"/>
        <dbReference type="EC" id="2.5.1.7"/>
    </reaction>
</comment>
<dbReference type="EMBL" id="LT670849">
    <property type="protein sequence ID" value="SHN75876.1"/>
    <property type="molecule type" value="Genomic_DNA"/>
</dbReference>
<feature type="binding site" evidence="12">
    <location>
        <position position="314"/>
    </location>
    <ligand>
        <name>UDP-N-acetyl-alpha-D-glucosamine</name>
        <dbReference type="ChEBI" id="CHEBI:57705"/>
    </ligand>
</feature>
<feature type="domain" description="Enolpyruvate transferase" evidence="13">
    <location>
        <begin position="9"/>
        <end position="416"/>
    </location>
</feature>
<dbReference type="InterPro" id="IPR036968">
    <property type="entry name" value="Enolpyruvate_Tfrase_sf"/>
</dbReference>
<dbReference type="Pfam" id="PF00275">
    <property type="entry name" value="EPSP_synthase"/>
    <property type="match status" value="1"/>
</dbReference>
<feature type="binding site" evidence="12">
    <location>
        <begin position="24"/>
        <end position="25"/>
    </location>
    <ligand>
        <name>phosphoenolpyruvate</name>
        <dbReference type="ChEBI" id="CHEBI:58702"/>
    </ligand>
</feature>
<evidence type="ECO:0000256" key="7">
    <source>
        <dbReference type="ARBA" id="ARBA00022984"/>
    </source>
</evidence>
<dbReference type="PANTHER" id="PTHR43783">
    <property type="entry name" value="UDP-N-ACETYLGLUCOSAMINE 1-CARBOXYVINYLTRANSFERASE"/>
    <property type="match status" value="1"/>
</dbReference>
<dbReference type="PANTHER" id="PTHR43783:SF1">
    <property type="entry name" value="UDP-N-ACETYLGLUCOSAMINE 1-CARBOXYVINYLTRANSFERASE"/>
    <property type="match status" value="1"/>
</dbReference>
<feature type="binding site" evidence="12">
    <location>
        <position position="95"/>
    </location>
    <ligand>
        <name>UDP-N-acetyl-alpha-D-glucosamine</name>
        <dbReference type="ChEBI" id="CHEBI:57705"/>
    </ligand>
</feature>
<evidence type="ECO:0000313" key="14">
    <source>
        <dbReference type="EMBL" id="SHN75876.1"/>
    </source>
</evidence>
<dbReference type="NCBIfam" id="TIGR01072">
    <property type="entry name" value="murA"/>
    <property type="match status" value="1"/>
</dbReference>
<keyword evidence="7 12" id="KW-0573">Peptidoglycan synthesis</keyword>
<reference evidence="15" key="1">
    <citation type="submission" date="2016-11" db="EMBL/GenBank/DDBJ databases">
        <authorList>
            <person name="Varghese N."/>
            <person name="Submissions S."/>
        </authorList>
    </citation>
    <scope>NUCLEOTIDE SEQUENCE [LARGE SCALE GENOMIC DNA]</scope>
    <source>
        <strain evidence="15">GAS401</strain>
    </source>
</reference>
<dbReference type="InterPro" id="IPR050068">
    <property type="entry name" value="MurA_subfamily"/>
</dbReference>
<evidence type="ECO:0000256" key="8">
    <source>
        <dbReference type="ARBA" id="ARBA00023306"/>
    </source>
</evidence>
<dbReference type="GO" id="GO:0008760">
    <property type="term" value="F:UDP-N-acetylglucosamine 1-carboxyvinyltransferase activity"/>
    <property type="evidence" value="ECO:0007669"/>
    <property type="project" value="UniProtKB-UniRule"/>
</dbReference>
<dbReference type="GO" id="GO:0071555">
    <property type="term" value="P:cell wall organization"/>
    <property type="evidence" value="ECO:0007669"/>
    <property type="project" value="UniProtKB-KW"/>
</dbReference>
<dbReference type="InterPro" id="IPR001986">
    <property type="entry name" value="Enolpyruvate_Tfrase_dom"/>
</dbReference>
<proteinExistence type="inferred from homology"/>
<evidence type="ECO:0000256" key="2">
    <source>
        <dbReference type="ARBA" id="ARBA00004752"/>
    </source>
</evidence>
<evidence type="ECO:0000256" key="10">
    <source>
        <dbReference type="ARBA" id="ARBA00038367"/>
    </source>
</evidence>
<keyword evidence="15" id="KW-1185">Reference proteome</keyword>
<dbReference type="GO" id="GO:0051301">
    <property type="term" value="P:cell division"/>
    <property type="evidence" value="ECO:0007669"/>
    <property type="project" value="UniProtKB-KW"/>
</dbReference>
<evidence type="ECO:0000313" key="15">
    <source>
        <dbReference type="Proteomes" id="UP000184096"/>
    </source>
</evidence>
<protein>
    <recommendedName>
        <fullName evidence="12">UDP-N-acetylglucosamine 1-carboxyvinyltransferase</fullName>
        <ecNumber evidence="12">2.5.1.7</ecNumber>
    </recommendedName>
    <alternativeName>
        <fullName evidence="12">Enoylpyruvate transferase</fullName>
    </alternativeName>
    <alternativeName>
        <fullName evidence="12">UDP-N-acetylglucosamine enolpyruvyl transferase</fullName>
        <shortName evidence="12">EPT</shortName>
    </alternativeName>
</protein>
<dbReference type="Gene3D" id="3.65.10.10">
    <property type="entry name" value="Enolpyruvate transferase domain"/>
    <property type="match status" value="2"/>
</dbReference>
<evidence type="ECO:0000256" key="6">
    <source>
        <dbReference type="ARBA" id="ARBA00022960"/>
    </source>
</evidence>
<dbReference type="AlphaFoldDB" id="A0A1M7TYP7"/>
<keyword evidence="5 12" id="KW-0808">Transferase</keyword>
<dbReference type="HAMAP" id="MF_00111">
    <property type="entry name" value="MurA"/>
    <property type="match status" value="1"/>
</dbReference>
<evidence type="ECO:0000256" key="3">
    <source>
        <dbReference type="ARBA" id="ARBA00022490"/>
    </source>
</evidence>
<dbReference type="Proteomes" id="UP000184096">
    <property type="component" value="Chromosome I"/>
</dbReference>
<evidence type="ECO:0000256" key="5">
    <source>
        <dbReference type="ARBA" id="ARBA00022679"/>
    </source>
</evidence>
<comment type="subcellular location">
    <subcellularLocation>
        <location evidence="1 12">Cytoplasm</location>
    </subcellularLocation>
</comment>
<dbReference type="GO" id="GO:0008360">
    <property type="term" value="P:regulation of cell shape"/>
    <property type="evidence" value="ECO:0007669"/>
    <property type="project" value="UniProtKB-KW"/>
</dbReference>
<comment type="function">
    <text evidence="12">Cell wall formation. Adds enolpyruvyl to UDP-N-acetylglucosamine.</text>
</comment>
<evidence type="ECO:0000256" key="9">
    <source>
        <dbReference type="ARBA" id="ARBA00023316"/>
    </source>
</evidence>
<dbReference type="GO" id="GO:0009252">
    <property type="term" value="P:peptidoglycan biosynthetic process"/>
    <property type="evidence" value="ECO:0007669"/>
    <property type="project" value="UniProtKB-UniRule"/>
</dbReference>
<evidence type="ECO:0000259" key="13">
    <source>
        <dbReference type="Pfam" id="PF00275"/>
    </source>
</evidence>